<organism evidence="1 2">
    <name type="scientific">Aureobasidium pullulans EXF-150</name>
    <dbReference type="NCBI Taxonomy" id="1043002"/>
    <lineage>
        <taxon>Eukaryota</taxon>
        <taxon>Fungi</taxon>
        <taxon>Dikarya</taxon>
        <taxon>Ascomycota</taxon>
        <taxon>Pezizomycotina</taxon>
        <taxon>Dothideomycetes</taxon>
        <taxon>Dothideomycetidae</taxon>
        <taxon>Dothideales</taxon>
        <taxon>Saccotheciaceae</taxon>
        <taxon>Aureobasidium</taxon>
    </lineage>
</organism>
<gene>
    <name evidence="1" type="ORF">M438DRAFT_105903</name>
</gene>
<name>A0A074X5F2_AURPU</name>
<protein>
    <submittedName>
        <fullName evidence="1">Uncharacterized protein</fullName>
    </submittedName>
</protein>
<evidence type="ECO:0000313" key="2">
    <source>
        <dbReference type="Proteomes" id="UP000030706"/>
    </source>
</evidence>
<reference evidence="1 2" key="1">
    <citation type="journal article" date="2014" name="BMC Genomics">
        <title>Genome sequencing of four Aureobasidium pullulans varieties: biotechnological potential, stress tolerance, and description of new species.</title>
        <authorList>
            <person name="Gostin Ar C."/>
            <person name="Ohm R.A."/>
            <person name="Kogej T."/>
            <person name="Sonjak S."/>
            <person name="Turk M."/>
            <person name="Zajc J."/>
            <person name="Zalar P."/>
            <person name="Grube M."/>
            <person name="Sun H."/>
            <person name="Han J."/>
            <person name="Sharma A."/>
            <person name="Chiniquy J."/>
            <person name="Ngan C.Y."/>
            <person name="Lipzen A."/>
            <person name="Barry K."/>
            <person name="Grigoriev I.V."/>
            <person name="Gunde-Cimerman N."/>
        </authorList>
    </citation>
    <scope>NUCLEOTIDE SEQUENCE [LARGE SCALE GENOMIC DNA]</scope>
    <source>
        <strain evidence="1 2">EXF-150</strain>
    </source>
</reference>
<dbReference type="GeneID" id="40740978"/>
<keyword evidence="2" id="KW-1185">Reference proteome</keyword>
<dbReference type="EMBL" id="KL584996">
    <property type="protein sequence ID" value="KEQ80715.1"/>
    <property type="molecule type" value="Genomic_DNA"/>
</dbReference>
<dbReference type="AlphaFoldDB" id="A0A074X5F2"/>
<sequence>MPETRSQAKERTKIRNKVIDNIKSKTTSATATMASTSSSTEFVPTGIFPLLRLPIELQNIVYKYAVAEPDEVIMLDNAGTPALARVNRYLRRNVVPIFLEVNTFRVFTEDAPVTEDNQPRDAKFKIQATVWEWLELVGLETPLFKSVIIHFGAENETELVMQYSREAKGFTLAHDVDCGYCNDKSAVTPILPRAILDGLGDDKGLRGLIDEAQKRDNAVKIEHDITIADLATDIFGDDSGFKQESLALSMANIMGLERIINQGKTTFAVAVHTINQKRMIDTPLVVTHESKPYVLLRDTTA</sequence>
<dbReference type="Proteomes" id="UP000030706">
    <property type="component" value="Unassembled WGS sequence"/>
</dbReference>
<accession>A0A074X5F2</accession>
<dbReference type="RefSeq" id="XP_029756902.1">
    <property type="nucleotide sequence ID" value="XM_029898672.1"/>
</dbReference>
<proteinExistence type="predicted"/>
<dbReference type="HOGENOM" id="CLU_924334_0_0_1"/>
<dbReference type="OrthoDB" id="3902066at2759"/>
<evidence type="ECO:0000313" key="1">
    <source>
        <dbReference type="EMBL" id="KEQ80715.1"/>
    </source>
</evidence>